<dbReference type="AlphaFoldDB" id="A0A936F370"/>
<proteinExistence type="predicted"/>
<keyword evidence="1" id="KW-1133">Transmembrane helix</keyword>
<dbReference type="SUPFAM" id="SSF51161">
    <property type="entry name" value="Trimeric LpxA-like enzymes"/>
    <property type="match status" value="1"/>
</dbReference>
<name>A0A936F370_9BACT</name>
<feature type="transmembrane region" description="Helical" evidence="1">
    <location>
        <begin position="30"/>
        <end position="52"/>
    </location>
</feature>
<feature type="transmembrane region" description="Helical" evidence="1">
    <location>
        <begin position="130"/>
        <end position="150"/>
    </location>
</feature>
<keyword evidence="1" id="KW-0812">Transmembrane</keyword>
<dbReference type="Gene3D" id="2.160.10.10">
    <property type="entry name" value="Hexapeptide repeat proteins"/>
    <property type="match status" value="1"/>
</dbReference>
<dbReference type="EMBL" id="JADKCH010000010">
    <property type="protein sequence ID" value="MBK8572956.1"/>
    <property type="molecule type" value="Genomic_DNA"/>
</dbReference>
<protein>
    <submittedName>
        <fullName evidence="2">Uncharacterized protein</fullName>
    </submittedName>
</protein>
<sequence length="275" mass="30295">MSMQPFAQDQTKNPPPRNWLDRLLRRFSRLAYGLAVLLMYTLASTALGLALAPALWTWPRLHAWAVPLAGPLPWIVSGFALALCFFIFGLMLLLVVPLYNWILPTRVRPFKGGYYTLHALPWFLHNGLFYLVRFTFLPFVTLTPFGVWFLKAMGMKIGRHAFINTEYISDPQLISVGDDAALGGSVRIFAHYGGGGNLVIAPVSVGHRATLGLACCVMGDVIIGDDATILPESVVLPGSRVGAGETWGGVPARRIEREEMERIKAEIRGMAETLG</sequence>
<evidence type="ECO:0000313" key="3">
    <source>
        <dbReference type="Proteomes" id="UP000709959"/>
    </source>
</evidence>
<keyword evidence="1" id="KW-0472">Membrane</keyword>
<comment type="caution">
    <text evidence="2">The sequence shown here is derived from an EMBL/GenBank/DDBJ whole genome shotgun (WGS) entry which is preliminary data.</text>
</comment>
<feature type="transmembrane region" description="Helical" evidence="1">
    <location>
        <begin position="72"/>
        <end position="96"/>
    </location>
</feature>
<organism evidence="2 3">
    <name type="scientific">Candidatus Geothrix odensensis</name>
    <dbReference type="NCBI Taxonomy" id="2954440"/>
    <lineage>
        <taxon>Bacteria</taxon>
        <taxon>Pseudomonadati</taxon>
        <taxon>Acidobacteriota</taxon>
        <taxon>Holophagae</taxon>
        <taxon>Holophagales</taxon>
        <taxon>Holophagaceae</taxon>
        <taxon>Geothrix</taxon>
    </lineage>
</organism>
<dbReference type="InterPro" id="IPR011004">
    <property type="entry name" value="Trimer_LpxA-like_sf"/>
</dbReference>
<gene>
    <name evidence="2" type="ORF">IPN91_09990</name>
</gene>
<reference evidence="2 3" key="1">
    <citation type="submission" date="2020-10" db="EMBL/GenBank/DDBJ databases">
        <title>Connecting structure to function with the recovery of over 1000 high-quality activated sludge metagenome-assembled genomes encoding full-length rRNA genes using long-read sequencing.</title>
        <authorList>
            <person name="Singleton C.M."/>
            <person name="Petriglieri F."/>
            <person name="Kristensen J.M."/>
            <person name="Kirkegaard R.H."/>
            <person name="Michaelsen T.Y."/>
            <person name="Andersen M.H."/>
            <person name="Karst S.M."/>
            <person name="Dueholm M.S."/>
            <person name="Nielsen P.H."/>
            <person name="Albertsen M."/>
        </authorList>
    </citation>
    <scope>NUCLEOTIDE SEQUENCE [LARGE SCALE GENOMIC DNA]</scope>
    <source>
        <strain evidence="2">OdNE_18-Q3-R46-58_MAXAC.008</strain>
    </source>
</reference>
<dbReference type="Proteomes" id="UP000709959">
    <property type="component" value="Unassembled WGS sequence"/>
</dbReference>
<evidence type="ECO:0000313" key="2">
    <source>
        <dbReference type="EMBL" id="MBK8572956.1"/>
    </source>
</evidence>
<evidence type="ECO:0000256" key="1">
    <source>
        <dbReference type="SAM" id="Phobius"/>
    </source>
</evidence>
<accession>A0A936F370</accession>